<dbReference type="SUPFAM" id="SSF50677">
    <property type="entry name" value="ValRS/IleRS/LeuRS editing domain"/>
    <property type="match status" value="1"/>
</dbReference>
<dbReference type="InterPro" id="IPR033708">
    <property type="entry name" value="Anticodon_Ile_BEm"/>
</dbReference>
<evidence type="ECO:0000256" key="7">
    <source>
        <dbReference type="ARBA" id="ARBA00022917"/>
    </source>
</evidence>
<reference evidence="16" key="1">
    <citation type="submission" date="2016-03" db="EMBL/GenBank/DDBJ databases">
        <title>Updated assembly of Pseudogymnoascus destructans, the fungus causing white-nose syndrome of bats.</title>
        <authorList>
            <person name="Palmer J.M."/>
            <person name="Drees K.P."/>
            <person name="Foster J.T."/>
            <person name="Lindner D.L."/>
        </authorList>
    </citation>
    <scope>NUCLEOTIDE SEQUENCE [LARGE SCALE GENOMIC DNA]</scope>
    <source>
        <strain evidence="16">20631-21</strain>
    </source>
</reference>
<dbReference type="AlphaFoldDB" id="A0A177AH70"/>
<dbReference type="RefSeq" id="XP_024325892.1">
    <property type="nucleotide sequence ID" value="XM_024467064.1"/>
</dbReference>
<dbReference type="Gene3D" id="3.90.740.10">
    <property type="entry name" value="Valyl/Leucyl/Isoleucyl-tRNA synthetase, editing domain"/>
    <property type="match status" value="1"/>
</dbReference>
<evidence type="ECO:0000256" key="6">
    <source>
        <dbReference type="ARBA" id="ARBA00022840"/>
    </source>
</evidence>
<dbReference type="GO" id="GO:0005739">
    <property type="term" value="C:mitochondrion"/>
    <property type="evidence" value="ECO:0007669"/>
    <property type="project" value="UniProtKB-SubCell"/>
</dbReference>
<dbReference type="Gene3D" id="1.10.730.20">
    <property type="match status" value="1"/>
</dbReference>
<dbReference type="InterPro" id="IPR002300">
    <property type="entry name" value="aa-tRNA-synth_Ia"/>
</dbReference>
<evidence type="ECO:0000256" key="4">
    <source>
        <dbReference type="ARBA" id="ARBA00022598"/>
    </source>
</evidence>
<comment type="subcellular location">
    <subcellularLocation>
        <location evidence="1">Mitochondrion</location>
    </subcellularLocation>
</comment>
<keyword evidence="4 12" id="KW-0436">Ligase</keyword>
<dbReference type="SUPFAM" id="SSF52374">
    <property type="entry name" value="Nucleotidylyl transferase"/>
    <property type="match status" value="1"/>
</dbReference>
<gene>
    <name evidence="16" type="primary">ISM1</name>
    <name evidence="16" type="ORF">VC83_03417</name>
</gene>
<sequence>MRVPSAKSWSSTIRLPKSTFPPRTKPADQAKYLQRCTDDLYAWQAKVRAHQKPFVLHDGPPYANGSLHAGHAVNKILKDLICRTELQQGRRVQFVPGWDCHGLPIEIKALEQVRAKSEDGEVNLDPIGIRRAARNLARKTVKEQKKGFREWGIMADWENPWVTMDKEFELKQLGVFLEMTRQGLIFRRYKPVYWSPSSKSALAEAELEYNEAHESITAYIKFQVVAVPAALKGQGVNAGRLHAVIWTTTPWTLPANKAIAVSPDLEYTVVEVGSEQLLIAKSRLEHVAAKCAFPESFKVVVESIKGSELEGLTYVNALHGENAPIQPLIFADYVSDASGSGLVHTAPGHGMEDYDVCTKLGIEASAPVDDAGCFTDEALPHNPSALTGKSVLGGGNEAVLALLGFQVLGVHKHEHKYPYDWRTKLPVIVRATEQWFADVGSIKDKALKSLDNVKFIPENSRSRLESFIKGRSEWCISRQRAWGVPIPAFYDESGKAILTQESVSHIISVIQERGIDSWWTDAQDDVSWVPPSLRDQGTLKRGTDTMDVWFDSGSSWTQTEGPAEVYSEGTDQHRGWFQSSLLTHISASGLDSAPFKTLVSHGFTIDEHGKKMSKSIGNVISPAEIMNGTLLPPIKRKGKATGPPAYDGLGADALRLWVASSDYTHDVALRQPVFKAINSTLLKYRTTLKMLLGSMRESSEKVQLTKLDTIALYQLQQTQIGFNEACRAYNFHKAISILNRWINAELSSFYLEAIKDRLYCGNGGGVLYPIFMGLMHMLGPITPSLVEESWEHRPQWMKDSTSSVHPLQRSTDELRLLTYKFPTSLPTDISHLMAANAAIKTAQEEARTDKLVGSSLQSSVILTLPKESQDLFQNYADELQEIFVVSSVEFGSGEERVAERVAEWKFNAEFEVPGGKGTAWVLPPREAKCPRCWRYVAPAEDELCGRCADVVEVTES</sequence>
<comment type="similarity">
    <text evidence="2 12">Belongs to the class-I aminoacyl-tRNA synthetase family.</text>
</comment>
<evidence type="ECO:0000256" key="9">
    <source>
        <dbReference type="ARBA" id="ARBA00032665"/>
    </source>
</evidence>
<evidence type="ECO:0000256" key="1">
    <source>
        <dbReference type="ARBA" id="ARBA00004173"/>
    </source>
</evidence>
<dbReference type="EC" id="6.1.1.5" evidence="3"/>
<accession>A0A177AH70</accession>
<dbReference type="GO" id="GO:0032543">
    <property type="term" value="P:mitochondrial translation"/>
    <property type="evidence" value="ECO:0007669"/>
    <property type="project" value="TreeGrafter"/>
</dbReference>
<dbReference type="NCBIfam" id="TIGR00392">
    <property type="entry name" value="ileS"/>
    <property type="match status" value="1"/>
</dbReference>
<dbReference type="GO" id="GO:0002161">
    <property type="term" value="F:aminoacyl-tRNA deacylase activity"/>
    <property type="evidence" value="ECO:0007669"/>
    <property type="project" value="InterPro"/>
</dbReference>
<dbReference type="GO" id="GO:0006428">
    <property type="term" value="P:isoleucyl-tRNA aminoacylation"/>
    <property type="evidence" value="ECO:0007669"/>
    <property type="project" value="InterPro"/>
</dbReference>
<evidence type="ECO:0000256" key="8">
    <source>
        <dbReference type="ARBA" id="ARBA00023146"/>
    </source>
</evidence>
<dbReference type="Pfam" id="PF08264">
    <property type="entry name" value="Anticodon_1"/>
    <property type="match status" value="1"/>
</dbReference>
<dbReference type="Gene3D" id="3.40.50.620">
    <property type="entry name" value="HUPs"/>
    <property type="match status" value="2"/>
</dbReference>
<dbReference type="PANTHER" id="PTHR42765:SF1">
    <property type="entry name" value="ISOLEUCINE--TRNA LIGASE, MITOCHONDRIAL"/>
    <property type="match status" value="1"/>
</dbReference>
<organism evidence="16">
    <name type="scientific">Pseudogymnoascus destructans</name>
    <dbReference type="NCBI Taxonomy" id="655981"/>
    <lineage>
        <taxon>Eukaryota</taxon>
        <taxon>Fungi</taxon>
        <taxon>Dikarya</taxon>
        <taxon>Ascomycota</taxon>
        <taxon>Pezizomycotina</taxon>
        <taxon>Leotiomycetes</taxon>
        <taxon>Thelebolales</taxon>
        <taxon>Thelebolaceae</taxon>
        <taxon>Pseudogymnoascus</taxon>
    </lineage>
</organism>
<keyword evidence="5 12" id="KW-0547">Nucleotide-binding</keyword>
<evidence type="ECO:0000313" key="16">
    <source>
        <dbReference type="EMBL" id="OAF60611.2"/>
    </source>
</evidence>
<evidence type="ECO:0000259" key="14">
    <source>
        <dbReference type="Pfam" id="PF00133"/>
    </source>
</evidence>
<evidence type="ECO:0000256" key="12">
    <source>
        <dbReference type="RuleBase" id="RU363035"/>
    </source>
</evidence>
<evidence type="ECO:0000256" key="10">
    <source>
        <dbReference type="ARBA" id="ARBA00048359"/>
    </source>
</evidence>
<dbReference type="PRINTS" id="PR00984">
    <property type="entry name" value="TRNASYNTHILE"/>
</dbReference>
<dbReference type="GO" id="GO:0005524">
    <property type="term" value="F:ATP binding"/>
    <property type="evidence" value="ECO:0007669"/>
    <property type="project" value="UniProtKB-KW"/>
</dbReference>
<dbReference type="SUPFAM" id="SSF47323">
    <property type="entry name" value="Anticodon-binding domain of a subclass of class I aminoacyl-tRNA synthetases"/>
    <property type="match status" value="1"/>
</dbReference>
<dbReference type="InterPro" id="IPR002301">
    <property type="entry name" value="Ile-tRNA-ligase"/>
</dbReference>
<dbReference type="InterPro" id="IPR009008">
    <property type="entry name" value="Val/Leu/Ile-tRNA-synth_edit"/>
</dbReference>
<dbReference type="InterPro" id="IPR001412">
    <property type="entry name" value="aa-tRNA-synth_I_CS"/>
</dbReference>
<dbReference type="Proteomes" id="UP000077154">
    <property type="component" value="Unassembled WGS sequence"/>
</dbReference>
<dbReference type="OrthoDB" id="10264412at2759"/>
<dbReference type="InterPro" id="IPR014729">
    <property type="entry name" value="Rossmann-like_a/b/a_fold"/>
</dbReference>
<feature type="domain" description="Aminoacyl-tRNA synthetase class Ia" evidence="14">
    <location>
        <begin position="38"/>
        <end position="669"/>
    </location>
</feature>
<comment type="catalytic activity">
    <reaction evidence="10">
        <text>tRNA(Ile) + L-isoleucine + ATP = L-isoleucyl-tRNA(Ile) + AMP + diphosphate</text>
        <dbReference type="Rhea" id="RHEA:11060"/>
        <dbReference type="Rhea" id="RHEA-COMP:9666"/>
        <dbReference type="Rhea" id="RHEA-COMP:9695"/>
        <dbReference type="ChEBI" id="CHEBI:30616"/>
        <dbReference type="ChEBI" id="CHEBI:33019"/>
        <dbReference type="ChEBI" id="CHEBI:58045"/>
        <dbReference type="ChEBI" id="CHEBI:78442"/>
        <dbReference type="ChEBI" id="CHEBI:78528"/>
        <dbReference type="ChEBI" id="CHEBI:456215"/>
        <dbReference type="EC" id="6.1.1.5"/>
    </reaction>
</comment>
<dbReference type="PANTHER" id="PTHR42765">
    <property type="entry name" value="SOLEUCYL-TRNA SYNTHETASE"/>
    <property type="match status" value="1"/>
</dbReference>
<dbReference type="PROSITE" id="PS00178">
    <property type="entry name" value="AA_TRNA_LIGASE_I"/>
    <property type="match status" value="1"/>
</dbReference>
<evidence type="ECO:0000256" key="3">
    <source>
        <dbReference type="ARBA" id="ARBA00013165"/>
    </source>
</evidence>
<dbReference type="FunFam" id="3.40.50.620:FF:000111">
    <property type="entry name" value="Mitochondrial isoleucyl-tRNA synthetase"/>
    <property type="match status" value="1"/>
</dbReference>
<name>A0A177AH70_9PEZI</name>
<dbReference type="InterPro" id="IPR013155">
    <property type="entry name" value="M/V/L/I-tRNA-synth_anticd-bd"/>
</dbReference>
<dbReference type="CDD" id="cd07960">
    <property type="entry name" value="Anticodon_Ia_Ile_BEm"/>
    <property type="match status" value="1"/>
</dbReference>
<evidence type="ECO:0000256" key="13">
    <source>
        <dbReference type="SAM" id="MobiDB-lite"/>
    </source>
</evidence>
<evidence type="ECO:0000259" key="15">
    <source>
        <dbReference type="Pfam" id="PF08264"/>
    </source>
</evidence>
<keyword evidence="6 12" id="KW-0067">ATP-binding</keyword>
<evidence type="ECO:0000256" key="5">
    <source>
        <dbReference type="ARBA" id="ARBA00022741"/>
    </source>
</evidence>
<feature type="domain" description="Methionyl/Valyl/Leucyl/Isoleucyl-tRNA synthetase anticodon-binding" evidence="15">
    <location>
        <begin position="708"/>
        <end position="861"/>
    </location>
</feature>
<dbReference type="Gene3D" id="1.10.10.830">
    <property type="entry name" value="Ile-tRNA synthetase CP2 domain-like"/>
    <property type="match status" value="1"/>
</dbReference>
<dbReference type="InterPro" id="IPR009080">
    <property type="entry name" value="tRNAsynth_Ia_anticodon-bd"/>
</dbReference>
<dbReference type="Pfam" id="PF00133">
    <property type="entry name" value="tRNA-synt_1"/>
    <property type="match status" value="1"/>
</dbReference>
<dbReference type="GO" id="GO:0004822">
    <property type="term" value="F:isoleucine-tRNA ligase activity"/>
    <property type="evidence" value="ECO:0007669"/>
    <property type="project" value="UniProtKB-EC"/>
</dbReference>
<dbReference type="eggNOG" id="KOG0433">
    <property type="taxonomic scope" value="Eukaryota"/>
</dbReference>
<keyword evidence="7 12" id="KW-0648">Protein biosynthesis</keyword>
<feature type="region of interest" description="Disordered" evidence="13">
    <location>
        <begin position="1"/>
        <end position="27"/>
    </location>
</feature>
<evidence type="ECO:0000256" key="11">
    <source>
        <dbReference type="ARBA" id="ARBA00068280"/>
    </source>
</evidence>
<dbReference type="GeneID" id="36286493"/>
<dbReference type="EMBL" id="KV441391">
    <property type="protein sequence ID" value="OAF60611.2"/>
    <property type="molecule type" value="Genomic_DNA"/>
</dbReference>
<dbReference type="VEuPathDB" id="FungiDB:GMDG_01290"/>
<proteinExistence type="inferred from homology"/>
<protein>
    <recommendedName>
        <fullName evidence="11">Isoleucine--tRNA ligase, mitochondrial</fullName>
        <ecNumber evidence="3">6.1.1.5</ecNumber>
    </recommendedName>
    <alternativeName>
        <fullName evidence="9">Isoleucyl-tRNA synthetase</fullName>
    </alternativeName>
</protein>
<dbReference type="GO" id="GO:0000049">
    <property type="term" value="F:tRNA binding"/>
    <property type="evidence" value="ECO:0007669"/>
    <property type="project" value="InterPro"/>
</dbReference>
<keyword evidence="8 12" id="KW-0030">Aminoacyl-tRNA synthetase</keyword>
<dbReference type="InterPro" id="IPR050081">
    <property type="entry name" value="Ile-tRNA_ligase"/>
</dbReference>
<evidence type="ECO:0000256" key="2">
    <source>
        <dbReference type="ARBA" id="ARBA00005594"/>
    </source>
</evidence>